<dbReference type="InterPro" id="IPR016181">
    <property type="entry name" value="Acyl_CoA_acyltransferase"/>
</dbReference>
<protein>
    <submittedName>
        <fullName evidence="1">GNAT family N-acetyltransferase</fullName>
    </submittedName>
</protein>
<dbReference type="Proteomes" id="UP000798602">
    <property type="component" value="Unassembled WGS sequence"/>
</dbReference>
<reference evidence="2" key="1">
    <citation type="submission" date="2020-01" db="EMBL/GenBank/DDBJ databases">
        <title>Sphingomonas sp. strain CSW-10.</title>
        <authorList>
            <person name="Chen W.-M."/>
        </authorList>
    </citation>
    <scope>NUCLEOTIDE SEQUENCE [LARGE SCALE GENOMIC DNA]</scope>
    <source>
        <strain evidence="2">NST-5</strain>
    </source>
</reference>
<sequence length="404" mass="47724">MEITKYQCNYRVQHFTPTFKSHVSNYSFQIFTNPDFLPKEWELLANHNIFLSQSYFKILKSSAPENMQVFFIGIFKNENLCGIGIAQFLNLNLLESFGERDRCFKTSIRNFIFKTFSSHVLFMGNNMLTGENSYFFTEKITFNEGFKILKEAAETIRLKLKKEGIKIHLVSYKDFYPETAKAFDSKIFNKFYKFSTQPNMTFNVRKNWKSFDDYILDLSKKYRDQYKRARKKSEKITKKKLVLEDILQQEENIYELYFHVAKNAPFNTFFLAKNHFSELKKIFGENFLLYGYFLEGKLVGFSTLIKNNEIMETYFLGYDVGVQKNKMLYLNMLYDMIAYSINNNFKKIIFGRTALEIKSSVGAEAVEMQGFISHQNSLINKKINKIFSTLEPKTVWQARSLFKS</sequence>
<comment type="caution">
    <text evidence="1">The sequence shown here is derived from an EMBL/GenBank/DDBJ whole genome shotgun (WGS) entry which is preliminary data.</text>
</comment>
<dbReference type="EMBL" id="JAABLM010000001">
    <property type="protein sequence ID" value="NBL63596.1"/>
    <property type="molecule type" value="Genomic_DNA"/>
</dbReference>
<dbReference type="RefSeq" id="WP_166535435.1">
    <property type="nucleotide sequence ID" value="NZ_JAABLM010000001.1"/>
</dbReference>
<dbReference type="SUPFAM" id="SSF55729">
    <property type="entry name" value="Acyl-CoA N-acyltransferases (Nat)"/>
    <property type="match status" value="1"/>
</dbReference>
<gene>
    <name evidence="1" type="ORF">GV828_00090</name>
</gene>
<accession>A0ABW9Z5S3</accession>
<keyword evidence="2" id="KW-1185">Reference proteome</keyword>
<evidence type="ECO:0000313" key="2">
    <source>
        <dbReference type="Proteomes" id="UP000798602"/>
    </source>
</evidence>
<dbReference type="Gene3D" id="3.40.630.30">
    <property type="match status" value="1"/>
</dbReference>
<evidence type="ECO:0000313" key="1">
    <source>
        <dbReference type="EMBL" id="NBL63596.1"/>
    </source>
</evidence>
<organism evidence="1 2">
    <name type="scientific">Flavobacterium ichthyis</name>
    <dbReference type="NCBI Taxonomy" id="2698827"/>
    <lineage>
        <taxon>Bacteria</taxon>
        <taxon>Pseudomonadati</taxon>
        <taxon>Bacteroidota</taxon>
        <taxon>Flavobacteriia</taxon>
        <taxon>Flavobacteriales</taxon>
        <taxon>Flavobacteriaceae</taxon>
        <taxon>Flavobacterium</taxon>
    </lineage>
</organism>
<proteinExistence type="predicted"/>
<name>A0ABW9Z5S3_9FLAO</name>